<dbReference type="Proteomes" id="UP000694408">
    <property type="component" value="Unplaced"/>
</dbReference>
<organism evidence="1 2">
    <name type="scientific">Junco hyemalis</name>
    <name type="common">Dark-eyed junco</name>
    <dbReference type="NCBI Taxonomy" id="40217"/>
    <lineage>
        <taxon>Eukaryota</taxon>
        <taxon>Metazoa</taxon>
        <taxon>Chordata</taxon>
        <taxon>Craniata</taxon>
        <taxon>Vertebrata</taxon>
        <taxon>Euteleostomi</taxon>
        <taxon>Archelosauria</taxon>
        <taxon>Archosauria</taxon>
        <taxon>Dinosauria</taxon>
        <taxon>Saurischia</taxon>
        <taxon>Theropoda</taxon>
        <taxon>Coelurosauria</taxon>
        <taxon>Aves</taxon>
        <taxon>Neognathae</taxon>
        <taxon>Neoaves</taxon>
        <taxon>Telluraves</taxon>
        <taxon>Australaves</taxon>
        <taxon>Passeriformes</taxon>
        <taxon>Passerellidae</taxon>
        <taxon>Junco</taxon>
    </lineage>
</organism>
<sequence length="76" mass="8330">QNVVHCIEIKDYLGTAVVRNLFTEVGDLLSIPCSDGDLLLKKMLTPFPGSSETSSVGSGMNLEQKLHHHTALIYVF</sequence>
<keyword evidence="2" id="KW-1185">Reference proteome</keyword>
<dbReference type="AlphaFoldDB" id="A0A8C5JFU6"/>
<protein>
    <submittedName>
        <fullName evidence="1">Uncharacterized protein</fullName>
    </submittedName>
</protein>
<reference evidence="1" key="1">
    <citation type="submission" date="2025-08" db="UniProtKB">
        <authorList>
            <consortium name="Ensembl"/>
        </authorList>
    </citation>
    <scope>IDENTIFICATION</scope>
</reference>
<evidence type="ECO:0000313" key="1">
    <source>
        <dbReference type="Ensembl" id="ENSJHYP00000018762.1"/>
    </source>
</evidence>
<dbReference type="Ensembl" id="ENSJHYT00000022643.1">
    <property type="protein sequence ID" value="ENSJHYP00000018762.1"/>
    <property type="gene ID" value="ENSJHYG00000014268.1"/>
</dbReference>
<evidence type="ECO:0000313" key="2">
    <source>
        <dbReference type="Proteomes" id="UP000694408"/>
    </source>
</evidence>
<reference evidence="1" key="2">
    <citation type="submission" date="2025-09" db="UniProtKB">
        <authorList>
            <consortium name="Ensembl"/>
        </authorList>
    </citation>
    <scope>IDENTIFICATION</scope>
</reference>
<proteinExistence type="predicted"/>
<name>A0A8C5JFU6_JUNHY</name>
<accession>A0A8C5JFU6</accession>